<evidence type="ECO:0000259" key="1">
    <source>
        <dbReference type="PROSITE" id="PS51498"/>
    </source>
</evidence>
<dbReference type="Proteomes" id="UP001210925">
    <property type="component" value="Unassembled WGS sequence"/>
</dbReference>
<dbReference type="AlphaFoldDB" id="A0AAD5Y5D7"/>
<feature type="domain" description="MABP" evidence="1">
    <location>
        <begin position="2"/>
        <end position="146"/>
    </location>
</feature>
<dbReference type="Gene3D" id="2.100.10.50">
    <property type="match status" value="1"/>
</dbReference>
<keyword evidence="3" id="KW-1185">Reference proteome</keyword>
<evidence type="ECO:0000313" key="2">
    <source>
        <dbReference type="EMBL" id="KAJ3252655.1"/>
    </source>
</evidence>
<protein>
    <recommendedName>
        <fullName evidence="1">MABP domain-containing protein</fullName>
    </recommendedName>
</protein>
<proteinExistence type="predicted"/>
<dbReference type="PROSITE" id="PS51498">
    <property type="entry name" value="MABP"/>
    <property type="match status" value="1"/>
</dbReference>
<comment type="caution">
    <text evidence="2">The sequence shown here is derived from an EMBL/GenBank/DDBJ whole genome shotgun (WGS) entry which is preliminary data.</text>
</comment>
<organism evidence="2 3">
    <name type="scientific">Boothiomyces macroporosus</name>
    <dbReference type="NCBI Taxonomy" id="261099"/>
    <lineage>
        <taxon>Eukaryota</taxon>
        <taxon>Fungi</taxon>
        <taxon>Fungi incertae sedis</taxon>
        <taxon>Chytridiomycota</taxon>
        <taxon>Chytridiomycota incertae sedis</taxon>
        <taxon>Chytridiomycetes</taxon>
        <taxon>Rhizophydiales</taxon>
        <taxon>Terramycetaceae</taxon>
        <taxon>Boothiomyces</taxon>
    </lineage>
</organism>
<accession>A0AAD5Y5D7</accession>
<dbReference type="EMBL" id="JADGKB010000134">
    <property type="protein sequence ID" value="KAJ3252655.1"/>
    <property type="molecule type" value="Genomic_DNA"/>
</dbReference>
<gene>
    <name evidence="2" type="ORF">HK103_001358</name>
</gene>
<sequence length="154" mass="18034">MMQPIVDIYVWISDRKWEERDVPDGWDILDKDLNKGLGGKFIYIFFKRLQCHTETQRRITDIQVFASDHEHTGIHHGWEIIPGDLNKGAGGKYVYLGVKRGGHKYGITMLDVHDSDHHRDGWFRNSTDLNSGAGGEYRYLYYRTPHEEHLPLYC</sequence>
<name>A0AAD5Y5D7_9FUNG</name>
<dbReference type="GO" id="GO:0005737">
    <property type="term" value="C:cytoplasm"/>
    <property type="evidence" value="ECO:0007669"/>
    <property type="project" value="UniProtKB-ARBA"/>
</dbReference>
<dbReference type="InterPro" id="IPR023341">
    <property type="entry name" value="MABP"/>
</dbReference>
<evidence type="ECO:0000313" key="3">
    <source>
        <dbReference type="Proteomes" id="UP001210925"/>
    </source>
</evidence>
<reference evidence="2" key="1">
    <citation type="submission" date="2020-05" db="EMBL/GenBank/DDBJ databases">
        <title>Phylogenomic resolution of chytrid fungi.</title>
        <authorList>
            <person name="Stajich J.E."/>
            <person name="Amses K."/>
            <person name="Simmons R."/>
            <person name="Seto K."/>
            <person name="Myers J."/>
            <person name="Bonds A."/>
            <person name="Quandt C.A."/>
            <person name="Barry K."/>
            <person name="Liu P."/>
            <person name="Grigoriev I."/>
            <person name="Longcore J.E."/>
            <person name="James T.Y."/>
        </authorList>
    </citation>
    <scope>NUCLEOTIDE SEQUENCE</scope>
    <source>
        <strain evidence="2">PLAUS21</strain>
    </source>
</reference>